<dbReference type="Gene3D" id="1.25.40.390">
    <property type="match status" value="1"/>
</dbReference>
<dbReference type="RefSeq" id="WP_120519268.1">
    <property type="nucleotide sequence ID" value="NZ_QXZY01000017.1"/>
</dbReference>
<dbReference type="Pfam" id="PF14322">
    <property type="entry name" value="SusD-like_3"/>
    <property type="match status" value="1"/>
</dbReference>
<dbReference type="Pfam" id="PF07980">
    <property type="entry name" value="SusD_RagB"/>
    <property type="match status" value="1"/>
</dbReference>
<dbReference type="Proteomes" id="UP000279089">
    <property type="component" value="Unassembled WGS sequence"/>
</dbReference>
<feature type="domain" description="RagB/SusD" evidence="6">
    <location>
        <begin position="289"/>
        <end position="517"/>
    </location>
</feature>
<dbReference type="InterPro" id="IPR011990">
    <property type="entry name" value="TPR-like_helical_dom_sf"/>
</dbReference>
<evidence type="ECO:0000256" key="5">
    <source>
        <dbReference type="ARBA" id="ARBA00023237"/>
    </source>
</evidence>
<evidence type="ECO:0000256" key="1">
    <source>
        <dbReference type="ARBA" id="ARBA00004442"/>
    </source>
</evidence>
<evidence type="ECO:0000313" key="8">
    <source>
        <dbReference type="EMBL" id="RPD38099.1"/>
    </source>
</evidence>
<evidence type="ECO:0000256" key="2">
    <source>
        <dbReference type="ARBA" id="ARBA00006275"/>
    </source>
</evidence>
<reference evidence="9" key="1">
    <citation type="submission" date="2018-11" db="EMBL/GenBank/DDBJ databases">
        <title>Chitinophaga lutea sp.nov., isolate from arsenic contaminated soil.</title>
        <authorList>
            <person name="Zong Y."/>
        </authorList>
    </citation>
    <scope>NUCLEOTIDE SEQUENCE [LARGE SCALE GENOMIC DNA]</scope>
    <source>
        <strain evidence="9">YLT18</strain>
    </source>
</reference>
<comment type="subcellular location">
    <subcellularLocation>
        <location evidence="1">Cell outer membrane</location>
    </subcellularLocation>
</comment>
<evidence type="ECO:0000259" key="7">
    <source>
        <dbReference type="Pfam" id="PF14322"/>
    </source>
</evidence>
<comment type="caution">
    <text evidence="8">The sequence shown here is derived from an EMBL/GenBank/DDBJ whole genome shotgun (WGS) entry which is preliminary data.</text>
</comment>
<evidence type="ECO:0000256" key="4">
    <source>
        <dbReference type="ARBA" id="ARBA00023136"/>
    </source>
</evidence>
<comment type="similarity">
    <text evidence="2">Belongs to the SusD family.</text>
</comment>
<keyword evidence="9" id="KW-1185">Reference proteome</keyword>
<dbReference type="InterPro" id="IPR033985">
    <property type="entry name" value="SusD-like_N"/>
</dbReference>
<evidence type="ECO:0000256" key="3">
    <source>
        <dbReference type="ARBA" id="ARBA00022729"/>
    </source>
</evidence>
<keyword evidence="4" id="KW-0472">Membrane</keyword>
<keyword evidence="5" id="KW-0998">Cell outer membrane</keyword>
<name>A0A3N4MEF7_9BACT</name>
<dbReference type="EMBL" id="RMBX01000018">
    <property type="protein sequence ID" value="RPD38099.1"/>
    <property type="molecule type" value="Genomic_DNA"/>
</dbReference>
<accession>A0A3N4MEF7</accession>
<dbReference type="OrthoDB" id="5694214at2"/>
<dbReference type="GO" id="GO:0009279">
    <property type="term" value="C:cell outer membrane"/>
    <property type="evidence" value="ECO:0007669"/>
    <property type="project" value="UniProtKB-SubCell"/>
</dbReference>
<protein>
    <submittedName>
        <fullName evidence="8">RagB/SusD family nutrient uptake outer membrane protein</fullName>
    </submittedName>
</protein>
<dbReference type="SUPFAM" id="SSF48452">
    <property type="entry name" value="TPR-like"/>
    <property type="match status" value="1"/>
</dbReference>
<dbReference type="CDD" id="cd08977">
    <property type="entry name" value="SusD"/>
    <property type="match status" value="1"/>
</dbReference>
<feature type="domain" description="SusD-like N-terminal" evidence="7">
    <location>
        <begin position="26"/>
        <end position="219"/>
    </location>
</feature>
<gene>
    <name evidence="8" type="ORF">EG028_26655</name>
</gene>
<dbReference type="InterPro" id="IPR012944">
    <property type="entry name" value="SusD_RagB_dom"/>
</dbReference>
<keyword evidence="3" id="KW-0732">Signal</keyword>
<dbReference type="AlphaFoldDB" id="A0A3N4MEF7"/>
<organism evidence="8 9">
    <name type="scientific">Chitinophaga barathri</name>
    <dbReference type="NCBI Taxonomy" id="1647451"/>
    <lineage>
        <taxon>Bacteria</taxon>
        <taxon>Pseudomonadati</taxon>
        <taxon>Bacteroidota</taxon>
        <taxon>Chitinophagia</taxon>
        <taxon>Chitinophagales</taxon>
        <taxon>Chitinophagaceae</taxon>
        <taxon>Chitinophaga</taxon>
    </lineage>
</organism>
<sequence length="517" mass="58170">MKKYQQYLVLLLCFAFTVLPGCKKGFLDVTPPDRLSSAVFWKTEADADLALTGLYNYLYAGGGGYATSMFTVFSWDNFTDDSYGQYNYGGGQAALSSGITPQSGDFVYNYYLNCYRAIAASNNFLANVEKVLSGDKLARYKGEAHFIRAFNYFWLAQLYGNTVITTDDPFTEDFSAVKAKSTKAEVLALVESDLDAAIAVLPDVAYGDGHATKTTAQGYKVRALLFQKKYPEAAALAQQIITGKKYILYANYAGNFHKPDQNNSKEIMFSVKYLRPNILHQDVAVAVHLQRWKGELATQDLIDEYEAADGKDTASSAVYVKGKPYENRDPRMRMTFFFPGDTKTQGWPFTGALAVATPGKDSWLEGYYAVKKWLDPSLVDPDYGTIDDGDFVLLRYADVLLMYAEAQNEAAGPDAGVYSAMKEVRNRVNMPDLPAGLDKDAMRARIRHERRVEFALEGLRYFDLRRWGIAREKLNGFVKNPREPNIKTKYEAHYDLWPIPQTEIDRNAPVLEQNPDY</sequence>
<evidence type="ECO:0000259" key="6">
    <source>
        <dbReference type="Pfam" id="PF07980"/>
    </source>
</evidence>
<proteinExistence type="inferred from homology"/>
<evidence type="ECO:0000313" key="9">
    <source>
        <dbReference type="Proteomes" id="UP000279089"/>
    </source>
</evidence>